<proteinExistence type="predicted"/>
<name>A0A139Y246_TOXGO</name>
<dbReference type="Proteomes" id="UP000074247">
    <property type="component" value="Unassembled WGS sequence"/>
</dbReference>
<reference evidence="1 2" key="1">
    <citation type="journal article" date="2016" name="Nat. Commun.">
        <title>Local admixture of amplified and diversified secreted pathogenesis determinants shapes mosaic Toxoplasma gondii genomes.</title>
        <authorList>
            <person name="Lorenzi H."/>
            <person name="Khan A."/>
            <person name="Behnke M.S."/>
            <person name="Namasivayam S."/>
            <person name="Swapna L.S."/>
            <person name="Hadjithomas M."/>
            <person name="Karamycheva S."/>
            <person name="Pinney D."/>
            <person name="Brunk B.P."/>
            <person name="Ajioka J.W."/>
            <person name="Ajzenberg D."/>
            <person name="Boothroyd J.C."/>
            <person name="Boyle J.P."/>
            <person name="Darde M.L."/>
            <person name="Diaz-Miranda M.A."/>
            <person name="Dubey J.P."/>
            <person name="Fritz H.M."/>
            <person name="Gennari S.M."/>
            <person name="Gregory B.D."/>
            <person name="Kim K."/>
            <person name="Saeij J.P."/>
            <person name="Su C."/>
            <person name="White M.W."/>
            <person name="Zhu X.Q."/>
            <person name="Howe D.K."/>
            <person name="Rosenthal B.M."/>
            <person name="Grigg M.E."/>
            <person name="Parkinson J."/>
            <person name="Liu L."/>
            <person name="Kissinger J.C."/>
            <person name="Roos D.S."/>
            <person name="Sibley L.D."/>
        </authorList>
    </citation>
    <scope>NUCLEOTIDE SEQUENCE [LARGE SCALE GENOMIC DNA]</scope>
    <source>
        <strain evidence="1 2">ARI</strain>
    </source>
</reference>
<comment type="caution">
    <text evidence="1">The sequence shown here is derived from an EMBL/GenBank/DDBJ whole genome shotgun (WGS) entry which is preliminary data.</text>
</comment>
<evidence type="ECO:0000313" key="2">
    <source>
        <dbReference type="Proteomes" id="UP000074247"/>
    </source>
</evidence>
<feature type="non-terminal residue" evidence="1">
    <location>
        <position position="1"/>
    </location>
</feature>
<feature type="non-terminal residue" evidence="1">
    <location>
        <position position="9"/>
    </location>
</feature>
<accession>A0A139Y246</accession>
<dbReference type="EMBL" id="AGQS02004163">
    <property type="protein sequence ID" value="KYF45167.1"/>
    <property type="molecule type" value="Genomic_DNA"/>
</dbReference>
<sequence length="9" mass="1054">LRRDNGPQV</sequence>
<dbReference type="VEuPathDB" id="ToxoDB:TGARI_289270B"/>
<gene>
    <name evidence="1" type="ORF">TGARI_289270B</name>
</gene>
<organism evidence="1 2">
    <name type="scientific">Toxoplasma gondii ARI</name>
    <dbReference type="NCBI Taxonomy" id="1074872"/>
    <lineage>
        <taxon>Eukaryota</taxon>
        <taxon>Sar</taxon>
        <taxon>Alveolata</taxon>
        <taxon>Apicomplexa</taxon>
        <taxon>Conoidasida</taxon>
        <taxon>Coccidia</taxon>
        <taxon>Eucoccidiorida</taxon>
        <taxon>Eimeriorina</taxon>
        <taxon>Sarcocystidae</taxon>
        <taxon>Toxoplasma</taxon>
    </lineage>
</organism>
<protein>
    <submittedName>
        <fullName evidence="1">Uncharacterized protein</fullName>
    </submittedName>
</protein>
<evidence type="ECO:0000313" key="1">
    <source>
        <dbReference type="EMBL" id="KYF45167.1"/>
    </source>
</evidence>